<feature type="coiled-coil region" evidence="9">
    <location>
        <begin position="67"/>
        <end position="124"/>
    </location>
</feature>
<accession>A0A8T0J5V0</accession>
<feature type="domain" description="T-SNARE coiled-coil homology" evidence="12">
    <location>
        <begin position="230"/>
        <end position="292"/>
    </location>
</feature>
<dbReference type="CDD" id="cd15848">
    <property type="entry name" value="SNARE_syntaxin1-like"/>
    <property type="match status" value="1"/>
</dbReference>
<dbReference type="GO" id="GO:0006887">
    <property type="term" value="P:exocytosis"/>
    <property type="evidence" value="ECO:0007669"/>
    <property type="project" value="TreeGrafter"/>
</dbReference>
<name>A0A8T0J5V0_CERPU</name>
<dbReference type="Gene3D" id="1.20.58.70">
    <property type="match status" value="1"/>
</dbReference>
<dbReference type="InterPro" id="IPR006011">
    <property type="entry name" value="Syntaxin_N"/>
</dbReference>
<evidence type="ECO:0000256" key="6">
    <source>
        <dbReference type="ARBA" id="ARBA00022989"/>
    </source>
</evidence>
<evidence type="ECO:0000256" key="11">
    <source>
        <dbReference type="SAM" id="Phobius"/>
    </source>
</evidence>
<dbReference type="AlphaFoldDB" id="A0A8T0J5V0"/>
<keyword evidence="4 11" id="KW-0812">Transmembrane</keyword>
<keyword evidence="7 11" id="KW-0472">Membrane</keyword>
<keyword evidence="6 11" id="KW-1133">Transmembrane helix</keyword>
<dbReference type="GO" id="GO:0048278">
    <property type="term" value="P:vesicle docking"/>
    <property type="evidence" value="ECO:0007669"/>
    <property type="project" value="TreeGrafter"/>
</dbReference>
<dbReference type="GO" id="GO:0006906">
    <property type="term" value="P:vesicle fusion"/>
    <property type="evidence" value="ECO:0007669"/>
    <property type="project" value="TreeGrafter"/>
</dbReference>
<dbReference type="PANTHER" id="PTHR19957:SF307">
    <property type="entry name" value="PROTEIN SSO1-RELATED"/>
    <property type="match status" value="1"/>
</dbReference>
<keyword evidence="3" id="KW-0813">Transport</keyword>
<dbReference type="GO" id="GO:0005484">
    <property type="term" value="F:SNAP receptor activity"/>
    <property type="evidence" value="ECO:0007669"/>
    <property type="project" value="InterPro"/>
</dbReference>
<evidence type="ECO:0000259" key="12">
    <source>
        <dbReference type="PROSITE" id="PS50192"/>
    </source>
</evidence>
<reference evidence="13" key="1">
    <citation type="submission" date="2020-06" db="EMBL/GenBank/DDBJ databases">
        <title>WGS assembly of Ceratodon purpureus strain R40.</title>
        <authorList>
            <person name="Carey S.B."/>
            <person name="Jenkins J."/>
            <person name="Shu S."/>
            <person name="Lovell J.T."/>
            <person name="Sreedasyam A."/>
            <person name="Maumus F."/>
            <person name="Tiley G.P."/>
            <person name="Fernandez-Pozo N."/>
            <person name="Barry K."/>
            <person name="Chen C."/>
            <person name="Wang M."/>
            <person name="Lipzen A."/>
            <person name="Daum C."/>
            <person name="Saski C.A."/>
            <person name="Payton A.C."/>
            <person name="Mcbreen J.C."/>
            <person name="Conrad R.E."/>
            <person name="Kollar L.M."/>
            <person name="Olsson S."/>
            <person name="Huttunen S."/>
            <person name="Landis J.B."/>
            <person name="Wickett N.J."/>
            <person name="Johnson M.G."/>
            <person name="Rensing S.A."/>
            <person name="Grimwood J."/>
            <person name="Schmutz J."/>
            <person name="Mcdaniel S.F."/>
        </authorList>
    </citation>
    <scope>NUCLEOTIDE SEQUENCE</scope>
    <source>
        <strain evidence="13">R40</strain>
    </source>
</reference>
<evidence type="ECO:0000256" key="5">
    <source>
        <dbReference type="ARBA" id="ARBA00022927"/>
    </source>
</evidence>
<comment type="caution">
    <text evidence="13">The sequence shown here is derived from an EMBL/GenBank/DDBJ whole genome shotgun (WGS) entry which is preliminary data.</text>
</comment>
<dbReference type="Pfam" id="PF05739">
    <property type="entry name" value="SNARE"/>
    <property type="match status" value="1"/>
</dbReference>
<evidence type="ECO:0000256" key="8">
    <source>
        <dbReference type="RuleBase" id="RU003858"/>
    </source>
</evidence>
<dbReference type="CDD" id="cd00179">
    <property type="entry name" value="SynN"/>
    <property type="match status" value="1"/>
</dbReference>
<dbReference type="GO" id="GO:0005886">
    <property type="term" value="C:plasma membrane"/>
    <property type="evidence" value="ECO:0007669"/>
    <property type="project" value="TreeGrafter"/>
</dbReference>
<feature type="transmembrane region" description="Helical" evidence="11">
    <location>
        <begin position="303"/>
        <end position="325"/>
    </location>
</feature>
<dbReference type="Proteomes" id="UP000822688">
    <property type="component" value="Chromosome 1"/>
</dbReference>
<keyword evidence="5" id="KW-0653">Protein transport</keyword>
<dbReference type="SMART" id="SM00503">
    <property type="entry name" value="SynN"/>
    <property type="match status" value="1"/>
</dbReference>
<evidence type="ECO:0000256" key="1">
    <source>
        <dbReference type="ARBA" id="ARBA00004211"/>
    </source>
</evidence>
<comment type="subcellular location">
    <subcellularLocation>
        <location evidence="1">Membrane</location>
        <topology evidence="1">Single-pass type IV membrane protein</topology>
    </subcellularLocation>
</comment>
<feature type="region of interest" description="Disordered" evidence="10">
    <location>
        <begin position="29"/>
        <end position="57"/>
    </location>
</feature>
<evidence type="ECO:0000256" key="4">
    <source>
        <dbReference type="ARBA" id="ARBA00022692"/>
    </source>
</evidence>
<dbReference type="FunFam" id="1.20.5.110:FF:000008">
    <property type="entry name" value="Syntaxin 132"/>
    <property type="match status" value="1"/>
</dbReference>
<evidence type="ECO:0000256" key="9">
    <source>
        <dbReference type="SAM" id="Coils"/>
    </source>
</evidence>
<dbReference type="SUPFAM" id="SSF47661">
    <property type="entry name" value="t-snare proteins"/>
    <property type="match status" value="1"/>
</dbReference>
<dbReference type="Gene3D" id="1.20.5.110">
    <property type="match status" value="1"/>
</dbReference>
<keyword evidence="14" id="KW-1185">Reference proteome</keyword>
<evidence type="ECO:0000313" key="13">
    <source>
        <dbReference type="EMBL" id="KAG0591300.1"/>
    </source>
</evidence>
<keyword evidence="9" id="KW-0175">Coiled coil</keyword>
<protein>
    <recommendedName>
        <fullName evidence="12">t-SNARE coiled-coil homology domain-containing protein</fullName>
    </recommendedName>
</protein>
<dbReference type="SMART" id="SM00397">
    <property type="entry name" value="t_SNARE"/>
    <property type="match status" value="1"/>
</dbReference>
<dbReference type="GO" id="GO:0006886">
    <property type="term" value="P:intracellular protein transport"/>
    <property type="evidence" value="ECO:0007669"/>
    <property type="project" value="InterPro"/>
</dbReference>
<dbReference type="FunFam" id="1.20.58.70:FF:000003">
    <property type="entry name" value="Qa-SNARE, Sso1/Syntaxin1-type, SYP12A-group"/>
    <property type="match status" value="1"/>
</dbReference>
<dbReference type="PROSITE" id="PS50192">
    <property type="entry name" value="T_SNARE"/>
    <property type="match status" value="1"/>
</dbReference>
<dbReference type="GO" id="GO:0031201">
    <property type="term" value="C:SNARE complex"/>
    <property type="evidence" value="ECO:0007669"/>
    <property type="project" value="TreeGrafter"/>
</dbReference>
<dbReference type="InterPro" id="IPR045242">
    <property type="entry name" value="Syntaxin"/>
</dbReference>
<evidence type="ECO:0000256" key="7">
    <source>
        <dbReference type="ARBA" id="ARBA00023136"/>
    </source>
</evidence>
<dbReference type="GO" id="GO:0000149">
    <property type="term" value="F:SNARE binding"/>
    <property type="evidence" value="ECO:0007669"/>
    <property type="project" value="TreeGrafter"/>
</dbReference>
<sequence length="330" mass="36804">MIVEVFLCGFCGSGECRGDELSAIVQWSKQDSPEPDAPAAKKEMDLEAGPSSVPEAGQDMTTFFQEVNDVKSSMAEIRKRFQKLQDTNEESKVVTRAANMKALKEKMENDLDDISKIAQGLKGKLEALDKANIANRKIKGCHEGSSTDRTRMAITSTLKKKLKELMVDFQALRQKFQDEYREVVERRVFTVTGQKVDESVIERLIDTGDSEQIFQKAIQEQGRGQILDTIAEIQERHDAVRDIEKKLLELHQIFLDMAVLVEAQGELLDNIETQVGKAVEHIASGTTALQKAKSLQRGTRKCMCIAIVILLVVAVIIVVAVIQPWKNATS</sequence>
<dbReference type="InterPro" id="IPR010989">
    <property type="entry name" value="SNARE"/>
</dbReference>
<evidence type="ECO:0000313" key="14">
    <source>
        <dbReference type="Proteomes" id="UP000822688"/>
    </source>
</evidence>
<dbReference type="Pfam" id="PF00804">
    <property type="entry name" value="Syntaxin"/>
    <property type="match status" value="1"/>
</dbReference>
<organism evidence="13 14">
    <name type="scientific">Ceratodon purpureus</name>
    <name type="common">Fire moss</name>
    <name type="synonym">Dicranum purpureum</name>
    <dbReference type="NCBI Taxonomy" id="3225"/>
    <lineage>
        <taxon>Eukaryota</taxon>
        <taxon>Viridiplantae</taxon>
        <taxon>Streptophyta</taxon>
        <taxon>Embryophyta</taxon>
        <taxon>Bryophyta</taxon>
        <taxon>Bryophytina</taxon>
        <taxon>Bryopsida</taxon>
        <taxon>Dicranidae</taxon>
        <taxon>Pseudoditrichales</taxon>
        <taxon>Ditrichaceae</taxon>
        <taxon>Ceratodon</taxon>
    </lineage>
</organism>
<dbReference type="GO" id="GO:0012505">
    <property type="term" value="C:endomembrane system"/>
    <property type="evidence" value="ECO:0007669"/>
    <property type="project" value="TreeGrafter"/>
</dbReference>
<dbReference type="InterPro" id="IPR000727">
    <property type="entry name" value="T_SNARE_dom"/>
</dbReference>
<gene>
    <name evidence="13" type="ORF">KC19_1G164500</name>
</gene>
<evidence type="ECO:0000256" key="3">
    <source>
        <dbReference type="ARBA" id="ARBA00022448"/>
    </source>
</evidence>
<evidence type="ECO:0000256" key="2">
    <source>
        <dbReference type="ARBA" id="ARBA00009063"/>
    </source>
</evidence>
<evidence type="ECO:0000256" key="10">
    <source>
        <dbReference type="SAM" id="MobiDB-lite"/>
    </source>
</evidence>
<comment type="similarity">
    <text evidence="2 8">Belongs to the syntaxin family.</text>
</comment>
<dbReference type="PANTHER" id="PTHR19957">
    <property type="entry name" value="SYNTAXIN"/>
    <property type="match status" value="1"/>
</dbReference>
<dbReference type="EMBL" id="CM026421">
    <property type="protein sequence ID" value="KAG0591300.1"/>
    <property type="molecule type" value="Genomic_DNA"/>
</dbReference>
<dbReference type="InterPro" id="IPR006012">
    <property type="entry name" value="Syntaxin/epimorphin_CS"/>
</dbReference>
<dbReference type="PROSITE" id="PS00914">
    <property type="entry name" value="SYNTAXIN"/>
    <property type="match status" value="1"/>
</dbReference>
<proteinExistence type="inferred from homology"/>